<feature type="domain" description="SbsA Ig-like" evidence="2">
    <location>
        <begin position="902"/>
        <end position="1010"/>
    </location>
</feature>
<dbReference type="Proteomes" id="UP001336250">
    <property type="component" value="Unassembled WGS sequence"/>
</dbReference>
<dbReference type="Gene3D" id="2.60.40.1220">
    <property type="match status" value="3"/>
</dbReference>
<sequence length="1725" mass="179226">MARTAGILARARLLRRLATGLWLWLAAMLAPPALALPAEGPGGPILVITSGTANNGPYLAEILRNEGLNLFAVADIANVDAALLASYEVVVLAKMALPAARVDDLTAWVQAGGNLIALAPDAALSPLLGLASSGQPALANGFVAIDTTRSPGNGLVKQTLQFHGGATRYLLDGATPLAALYLDATTPAGHPALTLRAAGAGKAAAFAYDLATSVVQTRQGNPAWAAQERDGFAPIRSDDKFYGAAAGDPQPDWVDRNRVRIPQADEQQRLLANLILQMNQNRRPLPRFWYWPHGHKAVVVMTGDDHGNAGTVGRFEQYRALSPPGCSVADWQCIRATSYVYPSTPISDAQATAYAAEGFEVGLHVSTSCFDYTQASLAQTYADQLASWRARFASVPAPRTQRHHCIVWSDWTSGALVQLANGMRLDTSYYFWPPGWVANTPGFFNGSAMPMRFADPAGGLIDVFLAATQMTDESDQSYPMTVDTLLDGALGADGFYGAYVVNAHTDLAASEVSDAVVASARARGVPIISAEQLLAWLDGRNAAAFGLGDWTGGTLQFSVAPGLNTNGLQSMLPLRWGTSVLSALQRNGTPVAWSLRTVKGVEYAAFAADGGTYAATYGADTERATVTGATPASGATGVAVAATVTATFSEAMDPATVNTDTVELRNAAGVRVAATVSYDAATRTATLVPAAPLGGNEVHTAAVRGDATFAVRDPAGQPVMPASWSFTTGDAPAAPTCPCQAWPPGAQPAVPSFPDPGAVELGVRFRTDLAGFITGIRFYKGSGNTGTHVGSLWTSGGQLLARATFGTETATGWQQVDFASPVAIAANTVYIASYHAPNGGYAATSGFFATTGVDTPPMHLLRDGVAGGNGLYAYSGSPTFPNATYQSTNYWVDAVFVTAPADTVPPTVTSTSPAAGATGVATNATVSAVFSEAMDAASITAATVELRDAANALVPASVGYAAASRTATLVPANPLVPAASYSATVKGGPGGVRDVAGNALASASTWSFATAGSPECAAPANPIVGENCLPGSPPAEWDVAGIGDPSIQGFATQMSVNRGDTVVFKVDTTAADYRIDIYRIGYYGGQGARKVDTVLPTAALPQQQPACLNQAATGLIDCGNWAVSGGWAVPMTATSGIYLARLRRADTGGASHMVFVVRDDASTAPILFQTSDTTWQAYNNYGGRSLYQGGPGTNPARAYKVSYNRPFATRGVDGGQDWLFNAEYPMVRWLESNGYDVGYIAGADTDRAGAMLLQRKVFLSVGHDEYWTAGQRASVEAARNAGVHLAFFSGNEMFWKARWEPGIDATAAAYRTLVSYKETHANAKIDPSPQWTGTWRDPRFSPPADGGRPENAVTGTLFMVNAGATTAIVVPSAEGKMRFWRNTSVATLAANASATLAASTLGYEWDVVADNAVRPPGLFTLSRTSVANAPVLQDHGSTYASGTAVHGLTLYRHASGARVFGAGTVQWSWGLDAVHDRAGPAVDVRMQQATVNLLADMGVQPATLRPDLIFASPSTDATAPASTITSPAQSAVLRPGTAVTITGTATDAGGVVAAVEVSVDGGTTWRLASGRSTWTYSWTPTATGSATLRSRAVDDSGNVQVPGAGVTVSVQAADVTPPTITAVSPGVNATNVSRTTNVTVTFSEAMTASTITATTIELFNPSGAKVSATVTYNASTRTATLNPASTLAAQARYTARVRGGSTDPRVKDAAGNALQSTATWSFRTR</sequence>
<dbReference type="InterPro" id="IPR014755">
    <property type="entry name" value="Cu-Rt/internalin_Ig-like"/>
</dbReference>
<evidence type="ECO:0000256" key="1">
    <source>
        <dbReference type="ARBA" id="ARBA00022729"/>
    </source>
</evidence>
<dbReference type="Pfam" id="PF20254">
    <property type="entry name" value="DMFA2_C"/>
    <property type="match status" value="1"/>
</dbReference>
<dbReference type="InterPro" id="IPR029062">
    <property type="entry name" value="Class_I_gatase-like"/>
</dbReference>
<dbReference type="EMBL" id="JAZIBG010000048">
    <property type="protein sequence ID" value="MEF7616706.1"/>
    <property type="molecule type" value="Genomic_DNA"/>
</dbReference>
<name>A0AAW9QA63_9BURK</name>
<comment type="caution">
    <text evidence="5">The sequence shown here is derived from an EMBL/GenBank/DDBJ whole genome shotgun (WGS) entry which is preliminary data.</text>
</comment>
<dbReference type="InterPro" id="IPR046540">
    <property type="entry name" value="DMFA2_C"/>
</dbReference>
<feature type="domain" description="SbsA Ig-like" evidence="2">
    <location>
        <begin position="1614"/>
        <end position="1724"/>
    </location>
</feature>
<dbReference type="Pfam" id="PF13205">
    <property type="entry name" value="Big_5"/>
    <property type="match status" value="3"/>
</dbReference>
<feature type="domain" description="DUF4082" evidence="3">
    <location>
        <begin position="746"/>
        <end position="892"/>
    </location>
</feature>
<keyword evidence="1" id="KW-0732">Signal</keyword>
<dbReference type="Pfam" id="PF13313">
    <property type="entry name" value="DUF4082"/>
    <property type="match status" value="1"/>
</dbReference>
<evidence type="ECO:0000259" key="2">
    <source>
        <dbReference type="Pfam" id="PF13205"/>
    </source>
</evidence>
<proteinExistence type="predicted"/>
<gene>
    <name evidence="5" type="ORF">V4F39_22520</name>
</gene>
<feature type="domain" description="SbsA Ig-like" evidence="2">
    <location>
        <begin position="620"/>
        <end position="728"/>
    </location>
</feature>
<evidence type="ECO:0000313" key="6">
    <source>
        <dbReference type="Proteomes" id="UP001336250"/>
    </source>
</evidence>
<reference evidence="5 6" key="1">
    <citation type="submission" date="2024-02" db="EMBL/GenBank/DDBJ databases">
        <title>Genome sequence of Aquincola sp. MAHUQ-54.</title>
        <authorList>
            <person name="Huq M.A."/>
        </authorList>
    </citation>
    <scope>NUCLEOTIDE SEQUENCE [LARGE SCALE GENOMIC DNA]</scope>
    <source>
        <strain evidence="5 6">MAHUQ-54</strain>
    </source>
</reference>
<protein>
    <submittedName>
        <fullName evidence="5">N,N-dimethylformamidase beta subunit family domain-containing protein</fullName>
    </submittedName>
</protein>
<dbReference type="Pfam" id="PF17957">
    <property type="entry name" value="Big_7"/>
    <property type="match status" value="1"/>
</dbReference>
<evidence type="ECO:0000259" key="3">
    <source>
        <dbReference type="Pfam" id="PF13313"/>
    </source>
</evidence>
<dbReference type="SUPFAM" id="SSF52317">
    <property type="entry name" value="Class I glutamine amidotransferase-like"/>
    <property type="match status" value="1"/>
</dbReference>
<keyword evidence="6" id="KW-1185">Reference proteome</keyword>
<dbReference type="InterPro" id="IPR032812">
    <property type="entry name" value="SbsA_Ig"/>
</dbReference>
<organism evidence="5 6">
    <name type="scientific">Aquincola agrisoli</name>
    <dbReference type="NCBI Taxonomy" id="3119538"/>
    <lineage>
        <taxon>Bacteria</taxon>
        <taxon>Pseudomonadati</taxon>
        <taxon>Pseudomonadota</taxon>
        <taxon>Betaproteobacteria</taxon>
        <taxon>Burkholderiales</taxon>
        <taxon>Sphaerotilaceae</taxon>
        <taxon>Aquincola</taxon>
    </lineage>
</organism>
<evidence type="ECO:0000259" key="4">
    <source>
        <dbReference type="Pfam" id="PF20254"/>
    </source>
</evidence>
<dbReference type="InterPro" id="IPR014756">
    <property type="entry name" value="Ig_E-set"/>
</dbReference>
<dbReference type="RefSeq" id="WP_332292266.1">
    <property type="nucleotide sequence ID" value="NZ_JAZIBG010000048.1"/>
</dbReference>
<dbReference type="InterPro" id="IPR025141">
    <property type="entry name" value="DUF4082"/>
</dbReference>
<accession>A0AAW9QA63</accession>
<evidence type="ECO:0000313" key="5">
    <source>
        <dbReference type="EMBL" id="MEF7616706.1"/>
    </source>
</evidence>
<dbReference type="Gene3D" id="3.40.50.880">
    <property type="match status" value="1"/>
</dbReference>
<dbReference type="SUPFAM" id="SSF81296">
    <property type="entry name" value="E set domains"/>
    <property type="match status" value="1"/>
</dbReference>
<feature type="domain" description="N,N-dimethylformamidase beta subunit-like C-terminal" evidence="4">
    <location>
        <begin position="1074"/>
        <end position="1472"/>
    </location>
</feature>
<dbReference type="Gene3D" id="2.60.40.650">
    <property type="match status" value="1"/>
</dbReference>